<evidence type="ECO:0000256" key="3">
    <source>
        <dbReference type="ARBA" id="ARBA00022452"/>
    </source>
</evidence>
<feature type="chain" id="PRO_5004726558" description="Outer membrane protein beta-barrel domain-containing protein" evidence="9">
    <location>
        <begin position="31"/>
        <end position="742"/>
    </location>
</feature>
<reference evidence="12 13" key="1">
    <citation type="journal article" date="2014" name="Nature">
        <title>Sequential evolution of bacterial morphology by co-option of a developmental regulator.</title>
        <authorList>
            <person name="Jiang C."/>
            <person name="Brown P.J."/>
            <person name="Ducret A."/>
            <person name="Brun Y.V."/>
        </authorList>
    </citation>
    <scope>NUCLEOTIDE SEQUENCE [LARGE SCALE GENOMIC DNA]</scope>
    <source>
        <strain evidence="12 13">DSM 16100</strain>
    </source>
</reference>
<dbReference type="InterPro" id="IPR012910">
    <property type="entry name" value="Plug_dom"/>
</dbReference>
<keyword evidence="5 9" id="KW-0732">Signal</keyword>
<evidence type="ECO:0000256" key="4">
    <source>
        <dbReference type="ARBA" id="ARBA00022692"/>
    </source>
</evidence>
<evidence type="ECO:0000256" key="2">
    <source>
        <dbReference type="ARBA" id="ARBA00022448"/>
    </source>
</evidence>
<dbReference type="GO" id="GO:0015344">
    <property type="term" value="F:siderophore uptake transmembrane transporter activity"/>
    <property type="evidence" value="ECO:0007669"/>
    <property type="project" value="TreeGrafter"/>
</dbReference>
<keyword evidence="2" id="KW-0813">Transport</keyword>
<dbReference type="Pfam" id="PF07715">
    <property type="entry name" value="Plug"/>
    <property type="match status" value="1"/>
</dbReference>
<dbReference type="Proteomes" id="UP000017837">
    <property type="component" value="Unassembled WGS sequence"/>
</dbReference>
<evidence type="ECO:0000256" key="5">
    <source>
        <dbReference type="ARBA" id="ARBA00022729"/>
    </source>
</evidence>
<evidence type="ECO:0000256" key="9">
    <source>
        <dbReference type="SAM" id="SignalP"/>
    </source>
</evidence>
<evidence type="ECO:0000259" key="10">
    <source>
        <dbReference type="Pfam" id="PF07715"/>
    </source>
</evidence>
<dbReference type="SUPFAM" id="SSF56935">
    <property type="entry name" value="Porins"/>
    <property type="match status" value="1"/>
</dbReference>
<feature type="domain" description="TonB-dependent receptor plug" evidence="10">
    <location>
        <begin position="116"/>
        <end position="189"/>
    </location>
</feature>
<dbReference type="Pfam" id="PF14905">
    <property type="entry name" value="OMP_b-brl_3"/>
    <property type="match status" value="1"/>
</dbReference>
<keyword evidence="3" id="KW-1134">Transmembrane beta strand</keyword>
<evidence type="ECO:0000313" key="13">
    <source>
        <dbReference type="Proteomes" id="UP000017837"/>
    </source>
</evidence>
<dbReference type="Gene3D" id="2.40.170.20">
    <property type="entry name" value="TonB-dependent receptor, beta-barrel domain"/>
    <property type="match status" value="1"/>
</dbReference>
<dbReference type="InterPro" id="IPR039426">
    <property type="entry name" value="TonB-dep_rcpt-like"/>
</dbReference>
<dbReference type="InterPro" id="IPR041700">
    <property type="entry name" value="OMP_b-brl_3"/>
</dbReference>
<keyword evidence="7" id="KW-0998">Cell outer membrane</keyword>
<evidence type="ECO:0000256" key="7">
    <source>
        <dbReference type="ARBA" id="ARBA00023237"/>
    </source>
</evidence>
<dbReference type="GO" id="GO:0044718">
    <property type="term" value="P:siderophore transmembrane transport"/>
    <property type="evidence" value="ECO:0007669"/>
    <property type="project" value="TreeGrafter"/>
</dbReference>
<dbReference type="GO" id="GO:0009279">
    <property type="term" value="C:cell outer membrane"/>
    <property type="evidence" value="ECO:0007669"/>
    <property type="project" value="UniProtKB-SubCell"/>
</dbReference>
<dbReference type="PANTHER" id="PTHR30069">
    <property type="entry name" value="TONB-DEPENDENT OUTER MEMBRANE RECEPTOR"/>
    <property type="match status" value="1"/>
</dbReference>
<feature type="compositionally biased region" description="Low complexity" evidence="8">
    <location>
        <begin position="383"/>
        <end position="398"/>
    </location>
</feature>
<keyword evidence="4" id="KW-0812">Transmembrane</keyword>
<dbReference type="InterPro" id="IPR037066">
    <property type="entry name" value="Plug_dom_sf"/>
</dbReference>
<name>V4REX7_9CAUL</name>
<dbReference type="InterPro" id="IPR036942">
    <property type="entry name" value="Beta-barrel_TonB_sf"/>
</dbReference>
<gene>
    <name evidence="12" type="ORF">ABENE_13110</name>
</gene>
<proteinExistence type="predicted"/>
<evidence type="ECO:0000313" key="12">
    <source>
        <dbReference type="EMBL" id="ESQ89938.1"/>
    </source>
</evidence>
<dbReference type="STRING" id="1121022.GCA_000376105_03626"/>
<evidence type="ECO:0000256" key="6">
    <source>
        <dbReference type="ARBA" id="ARBA00023136"/>
    </source>
</evidence>
<protein>
    <recommendedName>
        <fullName evidence="14">Outer membrane protein beta-barrel domain-containing protein</fullName>
    </recommendedName>
</protein>
<evidence type="ECO:0000259" key="11">
    <source>
        <dbReference type="Pfam" id="PF14905"/>
    </source>
</evidence>
<feature type="signal peptide" evidence="9">
    <location>
        <begin position="1"/>
        <end position="30"/>
    </location>
</feature>
<evidence type="ECO:0000256" key="8">
    <source>
        <dbReference type="SAM" id="MobiDB-lite"/>
    </source>
</evidence>
<comment type="subcellular location">
    <subcellularLocation>
        <location evidence="1">Cell outer membrane</location>
        <topology evidence="1">Multi-pass membrane protein</topology>
    </subcellularLocation>
</comment>
<evidence type="ECO:0000256" key="1">
    <source>
        <dbReference type="ARBA" id="ARBA00004571"/>
    </source>
</evidence>
<dbReference type="AlphaFoldDB" id="V4REX7"/>
<accession>V4REX7</accession>
<dbReference type="EMBL" id="AWGB01000027">
    <property type="protein sequence ID" value="ESQ89938.1"/>
    <property type="molecule type" value="Genomic_DNA"/>
</dbReference>
<organism evidence="12 13">
    <name type="scientific">Asticcacaulis benevestitus DSM 16100 = ATCC BAA-896</name>
    <dbReference type="NCBI Taxonomy" id="1121022"/>
    <lineage>
        <taxon>Bacteria</taxon>
        <taxon>Pseudomonadati</taxon>
        <taxon>Pseudomonadota</taxon>
        <taxon>Alphaproteobacteria</taxon>
        <taxon>Caulobacterales</taxon>
        <taxon>Caulobacteraceae</taxon>
        <taxon>Asticcacaulis</taxon>
    </lineage>
</organism>
<dbReference type="PATRIC" id="fig|1121022.4.peg.2664"/>
<feature type="domain" description="Outer membrane protein beta-barrel" evidence="11">
    <location>
        <begin position="364"/>
        <end position="712"/>
    </location>
</feature>
<feature type="region of interest" description="Disordered" evidence="8">
    <location>
        <begin position="372"/>
        <end position="399"/>
    </location>
</feature>
<dbReference type="eggNOG" id="COG4771">
    <property type="taxonomic scope" value="Bacteria"/>
</dbReference>
<comment type="caution">
    <text evidence="12">The sequence shown here is derived from an EMBL/GenBank/DDBJ whole genome shotgun (WGS) entry which is preliminary data.</text>
</comment>
<keyword evidence="6" id="KW-0472">Membrane</keyword>
<sequence length="742" mass="81715">MELNDMRKFLSRVLCVVALGITLAAPSANAVDAATSLRVLSQGEGTLHRSDPTEQFVVHSERALHAQDVAPAAPEQPAAGIDKAEDGPAIVVTVRKPSITNKIDRRVYDVSARDDAFSNANDVLSRIPSVTVDPRGRIALRGNRQVKVLIDGVEGRPEVVSNLRASEIDRIEVMTNPSGQFASDGSGGIINIILKKKRKQGINGDVSLGADGDERYNFSGNVSYKTGRWTASAGAGSNHIRDLRTLNGLQQWSTPSGIETTTSANLTSFSRRFGFETARLVYDASINDRLELGFGNYHWRGSVDDSGIVQITGPSGAVVEDQKETIFTADNGFSAVWTFSYVHKGKVDGERFSLKLNRVDGRTADIADHHLSRTVPSPEDENYSYSNLSPTSSTSLGGDYERPFGTSRLTAGFWVETSDNDVRSRSENIAAIVPSESDFDTTFLYDRRTLAGYGTWQTPLARWVVMPGLRIESEQWNAGASSRDELRLLPSLSLNRPLSDTMRLVASYSKRTQRPDIIQLNPRRVYYSRYLVYEGNSDLRAQNTDSFEVGYEFTGKKFSSNGSLYYRVSHDPLTDARRVAADQTVIATVINADKSRAAGLELSAKGKITKTADYSVNLNVFDSEVNGVFGGETLRRQYVTWSGNAIVEFKPTHEDWLQLNLNGAGRSVMLQGYQTGFYRLDLAYRRKLTAKLTIAVNAMDLLNSSKQTTLFVTPEGESRTIGRAKRLAVMIGLTRKFGNSEQ</sequence>
<dbReference type="Gene3D" id="2.170.130.10">
    <property type="entry name" value="TonB-dependent receptor, plug domain"/>
    <property type="match status" value="1"/>
</dbReference>
<keyword evidence="13" id="KW-1185">Reference proteome</keyword>
<dbReference type="PANTHER" id="PTHR30069:SF29">
    <property type="entry name" value="HEMOGLOBIN AND HEMOGLOBIN-HAPTOGLOBIN-BINDING PROTEIN 1-RELATED"/>
    <property type="match status" value="1"/>
</dbReference>
<evidence type="ECO:0008006" key="14">
    <source>
        <dbReference type="Google" id="ProtNLM"/>
    </source>
</evidence>